<evidence type="ECO:0000313" key="10">
    <source>
        <dbReference type="EMBL" id="ERF59823.1"/>
    </source>
</evidence>
<feature type="region of interest" description="Disordered" evidence="9">
    <location>
        <begin position="1"/>
        <end position="23"/>
    </location>
</feature>
<evidence type="ECO:0000313" key="11">
    <source>
        <dbReference type="EMBL" id="ERJ98602.1"/>
    </source>
</evidence>
<keyword evidence="6 8" id="KW-0687">Ribonucleoprotein</keyword>
<dbReference type="PATRIC" id="fig|1125725.3.peg.2222"/>
<organism evidence="10 12">
    <name type="scientific">Treponema socranskii subsp. socranskii VPI DR56BR1116 = ATCC 35536</name>
    <dbReference type="NCBI Taxonomy" id="1125725"/>
    <lineage>
        <taxon>Bacteria</taxon>
        <taxon>Pseudomonadati</taxon>
        <taxon>Spirochaetota</taxon>
        <taxon>Spirochaetia</taxon>
        <taxon>Spirochaetales</taxon>
        <taxon>Treponemataceae</taxon>
        <taxon>Treponema</taxon>
    </lineage>
</organism>
<dbReference type="InterPro" id="IPR036510">
    <property type="entry name" value="Ribosomal_bS20_sf"/>
</dbReference>
<evidence type="ECO:0000256" key="9">
    <source>
        <dbReference type="SAM" id="MobiDB-lite"/>
    </source>
</evidence>
<sequence length="97" mass="10985">MAKKQTSAEKRFKQSEARRLHNKAIKSRCKTAVKHFVAAVQRKDQKTAEDLYNLVQKELDSARSKGVLKHNTAARKKSRMKKLFNVTFASPAEAAAK</sequence>
<keyword evidence="5 8" id="KW-0689">Ribosomal protein</keyword>
<dbReference type="InterPro" id="IPR002583">
    <property type="entry name" value="Ribosomal_bS20"/>
</dbReference>
<dbReference type="RefSeq" id="WP_021331221.1">
    <property type="nucleotide sequence ID" value="NZ_AUZJ01000057.1"/>
</dbReference>
<name>U2L265_TRESO</name>
<proteinExistence type="inferred from homology"/>
<evidence type="ECO:0000256" key="8">
    <source>
        <dbReference type="HAMAP-Rule" id="MF_00500"/>
    </source>
</evidence>
<accession>U2L265</accession>
<evidence type="ECO:0000256" key="4">
    <source>
        <dbReference type="ARBA" id="ARBA00022884"/>
    </source>
</evidence>
<dbReference type="Pfam" id="PF01649">
    <property type="entry name" value="Ribosomal_S20p"/>
    <property type="match status" value="1"/>
</dbReference>
<evidence type="ECO:0000256" key="3">
    <source>
        <dbReference type="ARBA" id="ARBA00022730"/>
    </source>
</evidence>
<keyword evidence="3 8" id="KW-0699">rRNA-binding</keyword>
<evidence type="ECO:0000256" key="2">
    <source>
        <dbReference type="ARBA" id="ARBA00007634"/>
    </source>
</evidence>
<comment type="similarity">
    <text evidence="2 8">Belongs to the bacterial ribosomal protein bS20 family.</text>
</comment>
<evidence type="ECO:0000256" key="7">
    <source>
        <dbReference type="ARBA" id="ARBA00035136"/>
    </source>
</evidence>
<reference evidence="12 13" key="1">
    <citation type="submission" date="2013-08" db="EMBL/GenBank/DDBJ databases">
        <authorList>
            <person name="Durkin A.S."/>
            <person name="Haft D.R."/>
            <person name="McCorrison J."/>
            <person name="Torralba M."/>
            <person name="Gillis M."/>
            <person name="Haft D.H."/>
            <person name="Methe B."/>
            <person name="Sutton G."/>
            <person name="Nelson K.E."/>
        </authorList>
    </citation>
    <scope>NUCLEOTIDE SEQUENCE [LARGE SCALE GENOMIC DNA]</scope>
    <source>
        <strain evidence="11 13">ATCC 35536</strain>
        <strain evidence="10 12">VPI DR56BR1116</strain>
    </source>
</reference>
<dbReference type="SUPFAM" id="SSF46992">
    <property type="entry name" value="Ribosomal protein S20"/>
    <property type="match status" value="1"/>
</dbReference>
<evidence type="ECO:0000256" key="5">
    <source>
        <dbReference type="ARBA" id="ARBA00022980"/>
    </source>
</evidence>
<dbReference type="GO" id="GO:0070181">
    <property type="term" value="F:small ribosomal subunit rRNA binding"/>
    <property type="evidence" value="ECO:0007669"/>
    <property type="project" value="TreeGrafter"/>
</dbReference>
<keyword evidence="4 8" id="KW-0694">RNA-binding</keyword>
<dbReference type="PANTHER" id="PTHR33398">
    <property type="entry name" value="30S RIBOSOMAL PROTEIN S20"/>
    <property type="match status" value="1"/>
</dbReference>
<dbReference type="EMBL" id="AUZJ01000057">
    <property type="protein sequence ID" value="ERF59823.1"/>
    <property type="molecule type" value="Genomic_DNA"/>
</dbReference>
<comment type="function">
    <text evidence="1 8">Binds directly to 16S ribosomal RNA.</text>
</comment>
<dbReference type="Gene3D" id="1.20.58.110">
    <property type="entry name" value="Ribosomal protein S20"/>
    <property type="match status" value="1"/>
</dbReference>
<dbReference type="HAMAP" id="MF_00500">
    <property type="entry name" value="Ribosomal_bS20"/>
    <property type="match status" value="1"/>
</dbReference>
<evidence type="ECO:0000256" key="6">
    <source>
        <dbReference type="ARBA" id="ARBA00023274"/>
    </source>
</evidence>
<evidence type="ECO:0000256" key="1">
    <source>
        <dbReference type="ARBA" id="ARBA00003134"/>
    </source>
</evidence>
<evidence type="ECO:0000313" key="13">
    <source>
        <dbReference type="Proteomes" id="UP000016646"/>
    </source>
</evidence>
<feature type="compositionally biased region" description="Basic and acidic residues" evidence="9">
    <location>
        <begin position="1"/>
        <end position="19"/>
    </location>
</feature>
<gene>
    <name evidence="8 10" type="primary">rpsT</name>
    <name evidence="11" type="ORF">HMPREF0860_0238</name>
    <name evidence="10" type="ORF">HMPREF1325_0252</name>
</gene>
<dbReference type="NCBIfam" id="TIGR00029">
    <property type="entry name" value="S20"/>
    <property type="match status" value="1"/>
</dbReference>
<dbReference type="OrthoDB" id="9808392at2"/>
<dbReference type="GO" id="GO:0006412">
    <property type="term" value="P:translation"/>
    <property type="evidence" value="ECO:0007669"/>
    <property type="project" value="UniProtKB-UniRule"/>
</dbReference>
<dbReference type="EMBL" id="AVQI01000080">
    <property type="protein sequence ID" value="ERJ98602.1"/>
    <property type="molecule type" value="Genomic_DNA"/>
</dbReference>
<dbReference type="Proteomes" id="UP000016646">
    <property type="component" value="Unassembled WGS sequence"/>
</dbReference>
<dbReference type="GO" id="GO:0003735">
    <property type="term" value="F:structural constituent of ribosome"/>
    <property type="evidence" value="ECO:0007669"/>
    <property type="project" value="InterPro"/>
</dbReference>
<dbReference type="AlphaFoldDB" id="U2L265"/>
<dbReference type="GO" id="GO:0015935">
    <property type="term" value="C:small ribosomal subunit"/>
    <property type="evidence" value="ECO:0007669"/>
    <property type="project" value="TreeGrafter"/>
</dbReference>
<comment type="caution">
    <text evidence="10">The sequence shown here is derived from an EMBL/GenBank/DDBJ whole genome shotgun (WGS) entry which is preliminary data.</text>
</comment>
<protein>
    <recommendedName>
        <fullName evidence="7 8">Small ribosomal subunit protein bS20</fullName>
    </recommendedName>
</protein>
<keyword evidence="13" id="KW-1185">Reference proteome</keyword>
<evidence type="ECO:0000313" key="12">
    <source>
        <dbReference type="Proteomes" id="UP000016412"/>
    </source>
</evidence>
<dbReference type="eggNOG" id="COG0268">
    <property type="taxonomic scope" value="Bacteria"/>
</dbReference>
<dbReference type="Proteomes" id="UP000016412">
    <property type="component" value="Unassembled WGS sequence"/>
</dbReference>
<dbReference type="PANTHER" id="PTHR33398:SF1">
    <property type="entry name" value="SMALL RIBOSOMAL SUBUNIT PROTEIN BS20C"/>
    <property type="match status" value="1"/>
</dbReference>
<dbReference type="STRING" id="1125725.HMPREF1325_0252"/>